<dbReference type="InterPro" id="IPR058533">
    <property type="entry name" value="Cation_efflux_TM"/>
</dbReference>
<dbReference type="GO" id="GO:0005385">
    <property type="term" value="F:zinc ion transmembrane transporter activity"/>
    <property type="evidence" value="ECO:0007669"/>
    <property type="project" value="TreeGrafter"/>
</dbReference>
<comment type="subcellular location">
    <subcellularLocation>
        <location evidence="1">Membrane</location>
        <topology evidence="1">Multi-pass membrane protein</topology>
    </subcellularLocation>
</comment>
<dbReference type="Gene3D" id="1.20.1510.10">
    <property type="entry name" value="Cation efflux protein transmembrane domain"/>
    <property type="match status" value="1"/>
</dbReference>
<feature type="domain" description="Cation efflux protein transmembrane" evidence="7">
    <location>
        <begin position="29"/>
        <end position="213"/>
    </location>
</feature>
<dbReference type="GO" id="GO:0005886">
    <property type="term" value="C:plasma membrane"/>
    <property type="evidence" value="ECO:0007669"/>
    <property type="project" value="TreeGrafter"/>
</dbReference>
<evidence type="ECO:0000256" key="4">
    <source>
        <dbReference type="ARBA" id="ARBA00022989"/>
    </source>
</evidence>
<dbReference type="Proteomes" id="UP000202259">
    <property type="component" value="Chromosome"/>
</dbReference>
<dbReference type="InterPro" id="IPR050681">
    <property type="entry name" value="CDF/SLC30A"/>
</dbReference>
<sequence>MSDNLHQHSTSHGHNHISKDMSSSRIGWAFILNVCFTIIEFIGGWLTNSTAIMADAVHDLGDSISIGLAWGLNKLSKKSHDEMFSYGYHRFSLLGALINGVVLIAGSIWVLTISFPRLLSPEMPDAQGMLWLAILGVTVNGYAAFKLSDGKTLNERVLNWHLLEDVLGWVAVFIVAIVLMFIELPILDPILSIGFTLFILFNVLKNLRTAIRLFLQATPEQAIQEKIKIELSTLKFIEDIHHFHLWSLDGERHVLTAHLVLNHYFDKQEYIEIKHEISTRLSPFHLEHTTLEFEFVDEICRDSKNN</sequence>
<dbReference type="PANTHER" id="PTHR11562:SF17">
    <property type="entry name" value="RE54080P-RELATED"/>
    <property type="match status" value="1"/>
</dbReference>
<dbReference type="InterPro" id="IPR002524">
    <property type="entry name" value="Cation_efflux"/>
</dbReference>
<keyword evidence="5 6" id="KW-0472">Membrane</keyword>
<dbReference type="Pfam" id="PF01545">
    <property type="entry name" value="Cation_efflux"/>
    <property type="match status" value="1"/>
</dbReference>
<keyword evidence="2 6" id="KW-0812">Transmembrane</keyword>
<evidence type="ECO:0000256" key="3">
    <source>
        <dbReference type="ARBA" id="ARBA00022906"/>
    </source>
</evidence>
<gene>
    <name evidence="8" type="ORF">B5D82_03370</name>
</gene>
<feature type="transmembrane region" description="Helical" evidence="6">
    <location>
        <begin position="190"/>
        <end position="207"/>
    </location>
</feature>
<feature type="transmembrane region" description="Helical" evidence="6">
    <location>
        <begin position="128"/>
        <end position="145"/>
    </location>
</feature>
<feature type="transmembrane region" description="Helical" evidence="6">
    <location>
        <begin position="26"/>
        <end position="46"/>
    </location>
</feature>
<evidence type="ECO:0000256" key="6">
    <source>
        <dbReference type="SAM" id="Phobius"/>
    </source>
</evidence>
<evidence type="ECO:0000313" key="8">
    <source>
        <dbReference type="EMBL" id="ASP46901.1"/>
    </source>
</evidence>
<keyword evidence="9" id="KW-1185">Reference proteome</keyword>
<dbReference type="RefSeq" id="WP_081149246.1">
    <property type="nucleotide sequence ID" value="NZ_CP020465.1"/>
</dbReference>
<accession>A0A222G525</accession>
<organism evidence="8 9">
    <name type="scientific">Cognaticolwellia beringensis</name>
    <dbReference type="NCBI Taxonomy" id="1967665"/>
    <lineage>
        <taxon>Bacteria</taxon>
        <taxon>Pseudomonadati</taxon>
        <taxon>Pseudomonadota</taxon>
        <taxon>Gammaproteobacteria</taxon>
        <taxon>Alteromonadales</taxon>
        <taxon>Colwelliaceae</taxon>
        <taxon>Cognaticolwellia</taxon>
    </lineage>
</organism>
<feature type="transmembrane region" description="Helical" evidence="6">
    <location>
        <begin position="93"/>
        <end position="116"/>
    </location>
</feature>
<dbReference type="EMBL" id="CP020465">
    <property type="protein sequence ID" value="ASP46901.1"/>
    <property type="molecule type" value="Genomic_DNA"/>
</dbReference>
<evidence type="ECO:0000313" key="9">
    <source>
        <dbReference type="Proteomes" id="UP000202259"/>
    </source>
</evidence>
<evidence type="ECO:0000256" key="1">
    <source>
        <dbReference type="ARBA" id="ARBA00004141"/>
    </source>
</evidence>
<dbReference type="SUPFAM" id="SSF160240">
    <property type="entry name" value="Cation efflux protein cytoplasmic domain-like"/>
    <property type="match status" value="1"/>
</dbReference>
<name>A0A222G525_9GAMM</name>
<evidence type="ECO:0000259" key="7">
    <source>
        <dbReference type="Pfam" id="PF01545"/>
    </source>
</evidence>
<protein>
    <submittedName>
        <fullName evidence="8">Cation transporter</fullName>
    </submittedName>
</protein>
<dbReference type="InterPro" id="IPR036837">
    <property type="entry name" value="Cation_efflux_CTD_sf"/>
</dbReference>
<keyword evidence="3" id="KW-0813">Transport</keyword>
<reference evidence="8 9" key="1">
    <citation type="submission" date="2017-08" db="EMBL/GenBank/DDBJ databases">
        <title>Complete genome of Colwellia sp. NB097-1, a psychrophile bacterium ioslated from Bering Sea.</title>
        <authorList>
            <person name="Chen X."/>
        </authorList>
    </citation>
    <scope>NUCLEOTIDE SEQUENCE [LARGE SCALE GENOMIC DNA]</scope>
    <source>
        <strain evidence="8 9">NB097-1</strain>
    </source>
</reference>
<proteinExistence type="predicted"/>
<dbReference type="KEGG" id="cber:B5D82_03370"/>
<keyword evidence="3" id="KW-0406">Ion transport</keyword>
<dbReference type="AlphaFoldDB" id="A0A222G525"/>
<dbReference type="OrthoDB" id="9809646at2"/>
<keyword evidence="3" id="KW-0862">Zinc</keyword>
<keyword evidence="3" id="KW-0864">Zinc transport</keyword>
<dbReference type="PANTHER" id="PTHR11562">
    <property type="entry name" value="CATION EFFLUX PROTEIN/ ZINC TRANSPORTER"/>
    <property type="match status" value="1"/>
</dbReference>
<dbReference type="NCBIfam" id="TIGR01297">
    <property type="entry name" value="CDF"/>
    <property type="match status" value="1"/>
</dbReference>
<feature type="transmembrane region" description="Helical" evidence="6">
    <location>
        <begin position="166"/>
        <end position="184"/>
    </location>
</feature>
<evidence type="ECO:0000256" key="5">
    <source>
        <dbReference type="ARBA" id="ARBA00023136"/>
    </source>
</evidence>
<evidence type="ECO:0000256" key="2">
    <source>
        <dbReference type="ARBA" id="ARBA00022692"/>
    </source>
</evidence>
<dbReference type="InterPro" id="IPR027469">
    <property type="entry name" value="Cation_efflux_TMD_sf"/>
</dbReference>
<dbReference type="SUPFAM" id="SSF161111">
    <property type="entry name" value="Cation efflux protein transmembrane domain-like"/>
    <property type="match status" value="1"/>
</dbReference>
<keyword evidence="4 6" id="KW-1133">Transmembrane helix</keyword>